<evidence type="ECO:0000313" key="3">
    <source>
        <dbReference type="EMBL" id="ESL04180.1"/>
    </source>
</evidence>
<name>V2ZB92_9FIRM</name>
<keyword evidence="4" id="KW-1185">Reference proteome</keyword>
<dbReference type="PANTHER" id="PTHR38432:SF1">
    <property type="entry name" value="TELA-LIKE PROTEIN SAOUHSC_01408"/>
    <property type="match status" value="1"/>
</dbReference>
<dbReference type="STRING" id="592026.GCWU0000282_000527"/>
<dbReference type="PIRSF" id="PIRSF026508">
    <property type="entry name" value="TelA"/>
    <property type="match status" value="1"/>
</dbReference>
<dbReference type="eggNOG" id="COG3853">
    <property type="taxonomic scope" value="Bacteria"/>
</dbReference>
<comment type="caution">
    <text evidence="3">The sequence shown here is derived from an EMBL/GenBank/DDBJ whole genome shotgun (WGS) entry which is preliminary data.</text>
</comment>
<comment type="similarity">
    <text evidence="1 2">Belongs to the TelA family.</text>
</comment>
<organism evidence="3 4">
    <name type="scientific">Catonella morbi ATCC 51271</name>
    <dbReference type="NCBI Taxonomy" id="592026"/>
    <lineage>
        <taxon>Bacteria</taxon>
        <taxon>Bacillati</taxon>
        <taxon>Bacillota</taxon>
        <taxon>Clostridia</taxon>
        <taxon>Lachnospirales</taxon>
        <taxon>Lachnospiraceae</taxon>
        <taxon>Catonella</taxon>
    </lineage>
</organism>
<dbReference type="PANTHER" id="PTHR38432">
    <property type="entry name" value="TELA-LIKE PROTEIN SAOUHSC_01408"/>
    <property type="match status" value="1"/>
</dbReference>
<dbReference type="InterPro" id="IPR008863">
    <property type="entry name" value="Toxic_anion-R_TelA"/>
</dbReference>
<dbReference type="AlphaFoldDB" id="V2ZB92"/>
<sequence>MLSVKEKIMNENENVMPELTLDPKEVAAPTLTLEEEAVPSLSLEPTAVKNGMVVEKTENPIGVDDSMLSEAEKKQVDAFVKQIDIKDSNIVLQYGSGAQKKMAAFSEKAIENVRTKDMGEVGKLLSDVVIELKGFNDEEDKGIFGFFKKQGNKLQMLKTKYDKADVNIGKITDALETHQITLMKDTAMLDKMYELNLAHFKELTMYIIAGKKRLYEVRNVELKELLAKAEASGKPEDAQAARDLDAQCTRFEKKLYDLELTRTVAMQTAPQIRIVQENDIVMSEKIQSTLVNTIPLWKTQMALALGIEHAGQAAKAERAVNDMTNQLLAKNAEMLHQASVEVAKESERGIVDIETLTKTNETLIKTFDEVMQIQKEGREKRAAAEVEMARIEAELKNKVLSLSQSN</sequence>
<dbReference type="EMBL" id="ACIL03000005">
    <property type="protein sequence ID" value="ESL04180.1"/>
    <property type="molecule type" value="Genomic_DNA"/>
</dbReference>
<dbReference type="Proteomes" id="UP000018227">
    <property type="component" value="Unassembled WGS sequence"/>
</dbReference>
<evidence type="ECO:0000256" key="1">
    <source>
        <dbReference type="ARBA" id="ARBA00005541"/>
    </source>
</evidence>
<evidence type="ECO:0000313" key="4">
    <source>
        <dbReference type="Proteomes" id="UP000018227"/>
    </source>
</evidence>
<evidence type="ECO:0000256" key="2">
    <source>
        <dbReference type="PIRNR" id="PIRNR026508"/>
    </source>
</evidence>
<accession>V2ZB92</accession>
<proteinExistence type="inferred from homology"/>
<dbReference type="HOGENOM" id="CLU_032111_0_0_9"/>
<dbReference type="Pfam" id="PF05816">
    <property type="entry name" value="TelA"/>
    <property type="match status" value="1"/>
</dbReference>
<protein>
    <submittedName>
        <fullName evidence="3">Toxic anion resistance protein TelA</fullName>
    </submittedName>
</protein>
<reference evidence="3 4" key="1">
    <citation type="submission" date="2013-06" db="EMBL/GenBank/DDBJ databases">
        <authorList>
            <person name="Weinstock G."/>
            <person name="Sodergren E."/>
            <person name="Clifton S."/>
            <person name="Fulton L."/>
            <person name="Fulton B."/>
            <person name="Courtney L."/>
            <person name="Fronick C."/>
            <person name="Harrison M."/>
            <person name="Strong C."/>
            <person name="Farmer C."/>
            <person name="Delahaunty K."/>
            <person name="Markovic C."/>
            <person name="Hall O."/>
            <person name="Minx P."/>
            <person name="Tomlinson C."/>
            <person name="Mitreva M."/>
            <person name="Nelson J."/>
            <person name="Hou S."/>
            <person name="Wollam A."/>
            <person name="Pepin K.H."/>
            <person name="Johnson M."/>
            <person name="Bhonagiri V."/>
            <person name="Nash W.E."/>
            <person name="Warren W."/>
            <person name="Chinwalla A."/>
            <person name="Mardis E.R."/>
            <person name="Wilson R.K."/>
        </authorList>
    </citation>
    <scope>NUCLEOTIDE SEQUENCE [LARGE SCALE GENOMIC DNA]</scope>
    <source>
        <strain evidence="3 4">ATCC 51271</strain>
    </source>
</reference>
<gene>
    <name evidence="3" type="ORF">GCWU0000282_000527</name>
</gene>